<gene>
    <name evidence="1" type="ORF">FHW16_001106</name>
</gene>
<dbReference type="Pfam" id="PF13671">
    <property type="entry name" value="AAA_33"/>
    <property type="match status" value="1"/>
</dbReference>
<dbReference type="SUPFAM" id="SSF52540">
    <property type="entry name" value="P-loop containing nucleoside triphosphate hydrolases"/>
    <property type="match status" value="1"/>
</dbReference>
<comment type="caution">
    <text evidence="1">The sequence shown here is derived from an EMBL/GenBank/DDBJ whole genome shotgun (WGS) entry which is preliminary data.</text>
</comment>
<dbReference type="AlphaFoldDB" id="A0A839EIQ4"/>
<evidence type="ECO:0000313" key="2">
    <source>
        <dbReference type="Proteomes" id="UP000549052"/>
    </source>
</evidence>
<name>A0A839EIQ4_9HYPH</name>
<dbReference type="GO" id="GO:0016301">
    <property type="term" value="F:kinase activity"/>
    <property type="evidence" value="ECO:0007669"/>
    <property type="project" value="UniProtKB-KW"/>
</dbReference>
<keyword evidence="2" id="KW-1185">Reference proteome</keyword>
<sequence>MTKPHLYIVTGAMAAGKSTVAQALAERLPKSVHLRGDIFRRMIVNGAAVMGPELSADAITQLDLRQALACDAARHYVEAGFSVVYQDILIGHALQDVANRLAPFSPRIVVLNPRPDILAQRDEARSKTGYSESFPPVILADALERETPRIGLWIDTSAMAVTEVVDRILAGPHPAAW</sequence>
<dbReference type="RefSeq" id="WP_182548093.1">
    <property type="nucleotide sequence ID" value="NZ_JACGXN010000001.1"/>
</dbReference>
<dbReference type="Proteomes" id="UP000549052">
    <property type="component" value="Unassembled WGS sequence"/>
</dbReference>
<dbReference type="InterPro" id="IPR027417">
    <property type="entry name" value="P-loop_NTPase"/>
</dbReference>
<keyword evidence="1" id="KW-0808">Transferase</keyword>
<protein>
    <submittedName>
        <fullName evidence="1">Putative kinase</fullName>
    </submittedName>
</protein>
<dbReference type="Gene3D" id="3.40.50.300">
    <property type="entry name" value="P-loop containing nucleotide triphosphate hydrolases"/>
    <property type="match status" value="1"/>
</dbReference>
<evidence type="ECO:0000313" key="1">
    <source>
        <dbReference type="EMBL" id="MBA8877424.1"/>
    </source>
</evidence>
<dbReference type="EMBL" id="JACGXN010000001">
    <property type="protein sequence ID" value="MBA8877424.1"/>
    <property type="molecule type" value="Genomic_DNA"/>
</dbReference>
<proteinExistence type="predicted"/>
<reference evidence="1 2" key="1">
    <citation type="submission" date="2020-07" db="EMBL/GenBank/DDBJ databases">
        <title>Genomic Encyclopedia of Type Strains, Phase IV (KMG-V): Genome sequencing to study the core and pangenomes of soil and plant-associated prokaryotes.</title>
        <authorList>
            <person name="Whitman W."/>
        </authorList>
    </citation>
    <scope>NUCLEOTIDE SEQUENCE [LARGE SCALE GENOMIC DNA]</scope>
    <source>
        <strain evidence="1 2">AN3</strain>
    </source>
</reference>
<keyword evidence="1" id="KW-0418">Kinase</keyword>
<organism evidence="1 2">
    <name type="scientific">Phyllobacterium myrsinacearum</name>
    <dbReference type="NCBI Taxonomy" id="28101"/>
    <lineage>
        <taxon>Bacteria</taxon>
        <taxon>Pseudomonadati</taxon>
        <taxon>Pseudomonadota</taxon>
        <taxon>Alphaproteobacteria</taxon>
        <taxon>Hyphomicrobiales</taxon>
        <taxon>Phyllobacteriaceae</taxon>
        <taxon>Phyllobacterium</taxon>
    </lineage>
</organism>
<accession>A0A839EIQ4</accession>